<dbReference type="InterPro" id="IPR041431">
    <property type="entry name" value="Mvd1_C"/>
</dbReference>
<evidence type="ECO:0000259" key="9">
    <source>
        <dbReference type="Pfam" id="PF22700"/>
    </source>
</evidence>
<dbReference type="GO" id="GO:0004163">
    <property type="term" value="F:diphosphomevalonate decarboxylase activity"/>
    <property type="evidence" value="ECO:0007669"/>
    <property type="project" value="UniProtKB-EC"/>
</dbReference>
<evidence type="ECO:0000313" key="10">
    <source>
        <dbReference type="EMBL" id="KRM56050.1"/>
    </source>
</evidence>
<dbReference type="GO" id="GO:0005829">
    <property type="term" value="C:cytosol"/>
    <property type="evidence" value="ECO:0007669"/>
    <property type="project" value="InterPro"/>
</dbReference>
<evidence type="ECO:0000256" key="1">
    <source>
        <dbReference type="ARBA" id="ARBA00008831"/>
    </source>
</evidence>
<dbReference type="InterPro" id="IPR053859">
    <property type="entry name" value="MVD-like_N"/>
</dbReference>
<keyword evidence="6" id="KW-0443">Lipid metabolism</keyword>
<dbReference type="EC" id="4.1.1.33" evidence="2"/>
<evidence type="ECO:0000256" key="2">
    <source>
        <dbReference type="ARBA" id="ARBA00012296"/>
    </source>
</evidence>
<dbReference type="GO" id="GO:0019287">
    <property type="term" value="P:isopentenyl diphosphate biosynthetic process, mevalonate pathway"/>
    <property type="evidence" value="ECO:0007669"/>
    <property type="project" value="InterPro"/>
</dbReference>
<proteinExistence type="inferred from homology"/>
<dbReference type="InterPro" id="IPR005935">
    <property type="entry name" value="Mev_decarb"/>
</dbReference>
<keyword evidence="5" id="KW-0067">ATP-binding</keyword>
<dbReference type="Pfam" id="PF18376">
    <property type="entry name" value="MDD_C"/>
    <property type="match status" value="1"/>
</dbReference>
<sequence>MLAVTARAHTNIALIKYWGKADSELMLPANSSVSMTLDQFYTETTVTFDADATADSFVLDGVRQDFLATTKITRFLDIVRALANTASFAHVESVNHVPTAAGLASSASAFAALALAASTAAGLNLTQQELTRLARRGSGSASRSINGGFVIWHRGHDDASSFAEPVQVNPNLNLRMLAVVLDHRQKRVSSRQGMAETVATSPYFPAWADAAEAASHAMVRALTGSDFAEIGAMVERSALMMHATTLAANPPFTYFQPETLATLQLVQDMRAKGLPVYATMDAGPNVKVLTTADAVLQVQDQLAAALNAPITVCAPGPDAQIIKEEEVDA</sequence>
<organism evidence="10 11">
    <name type="scientific">Lacticaseibacillus sharpeae JCM 1186 = DSM 20505</name>
    <dbReference type="NCBI Taxonomy" id="1291052"/>
    <lineage>
        <taxon>Bacteria</taxon>
        <taxon>Bacillati</taxon>
        <taxon>Bacillota</taxon>
        <taxon>Bacilli</taxon>
        <taxon>Lactobacillales</taxon>
        <taxon>Lactobacillaceae</taxon>
        <taxon>Lacticaseibacillus</taxon>
    </lineage>
</organism>
<dbReference type="InterPro" id="IPR014721">
    <property type="entry name" value="Ribsml_uS5_D2-typ_fold_subgr"/>
</dbReference>
<evidence type="ECO:0000259" key="8">
    <source>
        <dbReference type="Pfam" id="PF18376"/>
    </source>
</evidence>
<dbReference type="InterPro" id="IPR029765">
    <property type="entry name" value="Mev_diP_decarb"/>
</dbReference>
<feature type="domain" description="Diphosphomevalonate decarboxylase-like N-terminal" evidence="9">
    <location>
        <begin position="8"/>
        <end position="163"/>
    </location>
</feature>
<dbReference type="STRING" id="1291052.FC18_GL000836"/>
<gene>
    <name evidence="10" type="ORF">FC18_GL000836</name>
</gene>
<comment type="caution">
    <text evidence="10">The sequence shown here is derived from an EMBL/GenBank/DDBJ whole genome shotgun (WGS) entry which is preliminary data.</text>
</comment>
<keyword evidence="3" id="KW-0444">Lipid biosynthesis</keyword>
<dbReference type="SUPFAM" id="SSF55060">
    <property type="entry name" value="GHMP Kinase, C-terminal domain"/>
    <property type="match status" value="1"/>
</dbReference>
<evidence type="ECO:0000313" key="11">
    <source>
        <dbReference type="Proteomes" id="UP000051679"/>
    </source>
</evidence>
<dbReference type="PIRSF" id="PIRSF015950">
    <property type="entry name" value="Mev_P_decrbx"/>
    <property type="match status" value="1"/>
</dbReference>
<dbReference type="PATRIC" id="fig|1291052.5.peg.852"/>
<dbReference type="Proteomes" id="UP000051679">
    <property type="component" value="Unassembled WGS sequence"/>
</dbReference>
<dbReference type="Gene3D" id="3.30.230.10">
    <property type="match status" value="1"/>
</dbReference>
<evidence type="ECO:0000256" key="3">
    <source>
        <dbReference type="ARBA" id="ARBA00022516"/>
    </source>
</evidence>
<keyword evidence="11" id="KW-1185">Reference proteome</keyword>
<dbReference type="GO" id="GO:0005524">
    <property type="term" value="F:ATP binding"/>
    <property type="evidence" value="ECO:0007669"/>
    <property type="project" value="UniProtKB-KW"/>
</dbReference>
<dbReference type="PANTHER" id="PTHR10977">
    <property type="entry name" value="DIPHOSPHOMEVALONATE DECARBOXYLASE"/>
    <property type="match status" value="1"/>
</dbReference>
<name>A0A0R1ZNV0_9LACO</name>
<comment type="similarity">
    <text evidence="1">Belongs to the diphosphomevalonate decarboxylase family.</text>
</comment>
<dbReference type="SUPFAM" id="SSF54211">
    <property type="entry name" value="Ribosomal protein S5 domain 2-like"/>
    <property type="match status" value="1"/>
</dbReference>
<dbReference type="FunFam" id="3.30.230.10:FF:000072">
    <property type="entry name" value="Diphosphomevalonate decarboxylase"/>
    <property type="match status" value="1"/>
</dbReference>
<dbReference type="PANTHER" id="PTHR10977:SF3">
    <property type="entry name" value="DIPHOSPHOMEVALONATE DECARBOXYLASE"/>
    <property type="match status" value="1"/>
</dbReference>
<dbReference type="NCBIfam" id="TIGR01240">
    <property type="entry name" value="mevDPdecarb"/>
    <property type="match status" value="1"/>
</dbReference>
<protein>
    <recommendedName>
        <fullName evidence="2">diphosphomevalonate decarboxylase</fullName>
        <ecNumber evidence="2">4.1.1.33</ecNumber>
    </recommendedName>
</protein>
<dbReference type="InterPro" id="IPR020568">
    <property type="entry name" value="Ribosomal_Su5_D2-typ_SF"/>
</dbReference>
<feature type="domain" description="Mvd1 C-terminal" evidence="8">
    <location>
        <begin position="177"/>
        <end position="307"/>
    </location>
</feature>
<dbReference type="RefSeq" id="WP_056975440.1">
    <property type="nucleotide sequence ID" value="NZ_AYYO01000010.1"/>
</dbReference>
<reference evidence="10 11" key="1">
    <citation type="journal article" date="2015" name="Genome Announc.">
        <title>Expanding the biotechnology potential of lactobacilli through comparative genomics of 213 strains and associated genera.</title>
        <authorList>
            <person name="Sun Z."/>
            <person name="Harris H.M."/>
            <person name="McCann A."/>
            <person name="Guo C."/>
            <person name="Argimon S."/>
            <person name="Zhang W."/>
            <person name="Yang X."/>
            <person name="Jeffery I.B."/>
            <person name="Cooney J.C."/>
            <person name="Kagawa T.F."/>
            <person name="Liu W."/>
            <person name="Song Y."/>
            <person name="Salvetti E."/>
            <person name="Wrobel A."/>
            <person name="Rasinkangas P."/>
            <person name="Parkhill J."/>
            <person name="Rea M.C."/>
            <person name="O'Sullivan O."/>
            <person name="Ritari J."/>
            <person name="Douillard F.P."/>
            <person name="Paul Ross R."/>
            <person name="Yang R."/>
            <person name="Briner A.E."/>
            <person name="Felis G.E."/>
            <person name="de Vos W.M."/>
            <person name="Barrangou R."/>
            <person name="Klaenhammer T.R."/>
            <person name="Caufield P.W."/>
            <person name="Cui Y."/>
            <person name="Zhang H."/>
            <person name="O'Toole P.W."/>
        </authorList>
    </citation>
    <scope>NUCLEOTIDE SEQUENCE [LARGE SCALE GENOMIC DNA]</scope>
    <source>
        <strain evidence="10 11">DSM 20505</strain>
    </source>
</reference>
<dbReference type="InterPro" id="IPR036554">
    <property type="entry name" value="GHMP_kinase_C_sf"/>
</dbReference>
<accession>A0A0R1ZNV0</accession>
<dbReference type="Gene3D" id="3.30.70.890">
    <property type="entry name" value="GHMP kinase, C-terminal domain"/>
    <property type="match status" value="1"/>
</dbReference>
<keyword evidence="7" id="KW-0456">Lyase</keyword>
<evidence type="ECO:0000256" key="4">
    <source>
        <dbReference type="ARBA" id="ARBA00022741"/>
    </source>
</evidence>
<evidence type="ECO:0000256" key="6">
    <source>
        <dbReference type="ARBA" id="ARBA00023098"/>
    </source>
</evidence>
<evidence type="ECO:0000256" key="5">
    <source>
        <dbReference type="ARBA" id="ARBA00022840"/>
    </source>
</evidence>
<dbReference type="OrthoDB" id="5498344at2"/>
<keyword evidence="4" id="KW-0547">Nucleotide-binding</keyword>
<dbReference type="Pfam" id="PF22700">
    <property type="entry name" value="MVD-like_N"/>
    <property type="match status" value="1"/>
</dbReference>
<dbReference type="EMBL" id="AYYO01000010">
    <property type="protein sequence ID" value="KRM56050.1"/>
    <property type="molecule type" value="Genomic_DNA"/>
</dbReference>
<dbReference type="AlphaFoldDB" id="A0A0R1ZNV0"/>
<evidence type="ECO:0000256" key="7">
    <source>
        <dbReference type="ARBA" id="ARBA00023239"/>
    </source>
</evidence>